<evidence type="ECO:0000313" key="1">
    <source>
        <dbReference type="EMBL" id="KAI3359894.1"/>
    </source>
</evidence>
<gene>
    <name evidence="1" type="ORF">L3Q82_014249</name>
</gene>
<reference evidence="1" key="1">
    <citation type="submission" date="2022-04" db="EMBL/GenBank/DDBJ databases">
        <title>Jade perch genome.</title>
        <authorList>
            <person name="Chao B."/>
        </authorList>
    </citation>
    <scope>NUCLEOTIDE SEQUENCE</scope>
    <source>
        <strain evidence="1">CB-2022</strain>
    </source>
</reference>
<sequence length="1823" mass="200923">MGDPTRGASSSSELTTSNKFDSSALSVLTQQADGQTDRQQLDSPSLQPLCASLLLDMRNFMSPEKMSRSVDEVSKLTESTYKVDYTASSSAAVTSGSLHQSTAAHVCSVMENFNPGLRNLVNLGKNYEKSVAAMTLAGKLYFDAMSKIGESAAVSPVSRELGVVLMEISEVHRKVHLELEENFKRFHREIITELERKTDMDVKYMTFIALYILLIQGTFGTHEHCCNYHTGVPAFMWISPLLQATFKRYQMEHKMKQDVLERSQADLKKLRRKSQGKNANKYENKESECLETLTSRQMDMQLFIADGCKEALLEEKRRFCFLVDKHCMFSYQTASFHDKARDILTAKLSSWQDQCNDATEMPEGVLTMIEGLRTPISITPLPSPSPSRHSVNITPPAPPLKAQTSPLANMFTQENNAAAVTSTTNNSTDHSNSEENNLARSVSVATGLNNIVKRPRVRTIFPHTAGNNSTLLSFDEGDIIFLLIPDERDGWMYGELEKNGRRGWFPSSYCRAVSEPLVNNNSVSAAPYRSRSVVNLHHQDTETDEATMVLPPADYSDTPQRNAIKNNVSFTSNVTTNNHHHSPTPSAASSSSSDHHTVSQRDLPKVGGATVGTPPLTQCEAEEDAQGEEEDGTQDPQAGAIMPITLLWAVDVYGRVYSLSTAGQRWERADDMLLELKRVSAGKGRCWGIGCDHHVYLNMMPSETPIRYREETYENQRWNPVDNFTDTLLPTDRWPWSDVTGMNPQPLHSFQLPSRSWEWEGDWYVDQSCGGEPSQTGGWEYAVDFPANFSPDKKWNSCVRRRRWIRYRRYIAQGSWAKIPLDNPRKPPLPLCDISCGGWEMSDQSGRYPYLWGVSQQGQVWFREGIHPRVPEGSGWEEVEVPKEVAQLSAGPGDLLWALLWDGNLIVRTGLSLDSPTGTSWVEVESPGKEVEALHVAVGVSVVWVVTKDYKVWFRRGVNSHNPCGSGWISIGGEMMMVDVGLNDQVWAVGEDRGLYFRMGVTPSEPTGNGWIPVSAQWGNSKEVIPPRDECKFSGHLTEASQGSVLSCTDSDSELGPADPENSTNDTPVLEAAAPSVVPLGGADAASPPPTSEEAPLASQQDAPKPFIPASDSFINSLVSDRDKTSTPQPSITEVPLEEGEEPLPAPILPTPVAAGHDVPWMNVDLEGAEAARSARAAGPSLGDDSAAATYSLGTLETSQGVGEEDGPVWTWISGGGCDVDADSQISWLSPTGPLTSSLSLTPVQSAAWSEQQQQQEHREEISKKPLERSHVSLSLPPPSLLCLIISHLSPHFTMCASTRVVHSHFLMSLSQYLQVFINEVTALVPVLRDCHYAFTVYTSQRTKQRWPLVLAAQTEKDMNDWLCLLSDCCCECRGISGPPSRQALWSTTSKGDIMVHEPSFSLEATANAAACDLMFWRQVPGHLRCVESNSLGLVWGIGWDGTAWVYSGHFGQQPTSGDAVQLHQQTDVRSVHVYENQRWNPMTGYTDKGLPTDRPMWSDESGLKECTKGSTHPPSPQWSWVSEWAVDYNVPGGTDKEGWQYAADFPATFHGHKTMKDFVRRRRWARKCKITPRGPWQQVPPIPLSDISLMPCLAQSRMEQVPVWALSDKGDVLCRLGVSPENPAGSSWLHVGTDQPFKSISIGGANQVWAIAKDGAVFYRGSVSPQNPAGECWYHIPSPPRQTLRQLSVGRTSVFAVDENSNLWYRQGLTPSYPQGSAWELISNNVTTVSVGPLDQVWIIADGVPGFPAETPGAVCHRLGVGPMQPKGQAWDYGIGGGWEHISVRGNSAEAPRAPHLLPVGPPRSPLPPRPLTQVNGNAVGV</sequence>
<dbReference type="Proteomes" id="UP000831701">
    <property type="component" value="Chromosome 17"/>
</dbReference>
<accession>A0ACB8VWM3</accession>
<dbReference type="EMBL" id="CM041547">
    <property type="protein sequence ID" value="KAI3359894.1"/>
    <property type="molecule type" value="Genomic_DNA"/>
</dbReference>
<keyword evidence="2" id="KW-1185">Reference proteome</keyword>
<proteinExistence type="predicted"/>
<organism evidence="1 2">
    <name type="scientific">Scortum barcoo</name>
    <name type="common">barcoo grunter</name>
    <dbReference type="NCBI Taxonomy" id="214431"/>
    <lineage>
        <taxon>Eukaryota</taxon>
        <taxon>Metazoa</taxon>
        <taxon>Chordata</taxon>
        <taxon>Craniata</taxon>
        <taxon>Vertebrata</taxon>
        <taxon>Euteleostomi</taxon>
        <taxon>Actinopterygii</taxon>
        <taxon>Neopterygii</taxon>
        <taxon>Teleostei</taxon>
        <taxon>Neoteleostei</taxon>
        <taxon>Acanthomorphata</taxon>
        <taxon>Eupercaria</taxon>
        <taxon>Centrarchiformes</taxon>
        <taxon>Terapontoidei</taxon>
        <taxon>Terapontidae</taxon>
        <taxon>Scortum</taxon>
    </lineage>
</organism>
<protein>
    <submittedName>
        <fullName evidence="1">Uncharacterized protein</fullName>
    </submittedName>
</protein>
<evidence type="ECO:0000313" key="2">
    <source>
        <dbReference type="Proteomes" id="UP000831701"/>
    </source>
</evidence>
<name>A0ACB8VWM3_9TELE</name>
<comment type="caution">
    <text evidence="1">The sequence shown here is derived from an EMBL/GenBank/DDBJ whole genome shotgun (WGS) entry which is preliminary data.</text>
</comment>